<name>A0AAV7LJU0_PLEWA</name>
<evidence type="ECO:0000256" key="1">
    <source>
        <dbReference type="SAM" id="MobiDB-lite"/>
    </source>
</evidence>
<dbReference type="AlphaFoldDB" id="A0AAV7LJU0"/>
<dbReference type="EMBL" id="JANPWB010000015">
    <property type="protein sequence ID" value="KAJ1091297.1"/>
    <property type="molecule type" value="Genomic_DNA"/>
</dbReference>
<evidence type="ECO:0000313" key="3">
    <source>
        <dbReference type="Proteomes" id="UP001066276"/>
    </source>
</evidence>
<accession>A0AAV7LJU0</accession>
<organism evidence="2 3">
    <name type="scientific">Pleurodeles waltl</name>
    <name type="common">Iberian ribbed newt</name>
    <dbReference type="NCBI Taxonomy" id="8319"/>
    <lineage>
        <taxon>Eukaryota</taxon>
        <taxon>Metazoa</taxon>
        <taxon>Chordata</taxon>
        <taxon>Craniata</taxon>
        <taxon>Vertebrata</taxon>
        <taxon>Euteleostomi</taxon>
        <taxon>Amphibia</taxon>
        <taxon>Batrachia</taxon>
        <taxon>Caudata</taxon>
        <taxon>Salamandroidea</taxon>
        <taxon>Salamandridae</taxon>
        <taxon>Pleurodelinae</taxon>
        <taxon>Pleurodeles</taxon>
    </lineage>
</organism>
<feature type="region of interest" description="Disordered" evidence="1">
    <location>
        <begin position="53"/>
        <end position="89"/>
    </location>
</feature>
<evidence type="ECO:0000313" key="2">
    <source>
        <dbReference type="EMBL" id="KAJ1091297.1"/>
    </source>
</evidence>
<gene>
    <name evidence="2" type="ORF">NDU88_004424</name>
</gene>
<dbReference type="Proteomes" id="UP001066276">
    <property type="component" value="Chromosome 11"/>
</dbReference>
<protein>
    <submittedName>
        <fullName evidence="2">Uncharacterized protein</fullName>
    </submittedName>
</protein>
<feature type="compositionally biased region" description="Basic residues" evidence="1">
    <location>
        <begin position="54"/>
        <end position="71"/>
    </location>
</feature>
<comment type="caution">
    <text evidence="2">The sequence shown here is derived from an EMBL/GenBank/DDBJ whole genome shotgun (WGS) entry which is preliminary data.</text>
</comment>
<sequence length="264" mass="29479">MAAEAKVQEALRLLQEAGRLDLVRAEVVGALWPARRAANGVVAAVLACSPPRRVSPKKKPVSVRQKGRARALSRQSRGKGWGRGMPARPSYVQHAMPKRAELEVTGDRSCQRWLKREQSRLQGARRAPRKGRAGQGECRVRAQGIQGPEEWHLFKADSPAEDVRGWDEEGVAALDLVSDWQEGASWSSSEARCIICFERFASLVTRDKGYSRNVPGKACSLKFGTSTEVYKYSFDFRSGVGKLRDCHNHWDCRKASLESLERSF</sequence>
<keyword evidence="3" id="KW-1185">Reference proteome</keyword>
<reference evidence="2" key="1">
    <citation type="journal article" date="2022" name="bioRxiv">
        <title>Sequencing and chromosome-scale assembly of the giantPleurodeles waltlgenome.</title>
        <authorList>
            <person name="Brown T."/>
            <person name="Elewa A."/>
            <person name="Iarovenko S."/>
            <person name="Subramanian E."/>
            <person name="Araus A.J."/>
            <person name="Petzold A."/>
            <person name="Susuki M."/>
            <person name="Suzuki K.-i.T."/>
            <person name="Hayashi T."/>
            <person name="Toyoda A."/>
            <person name="Oliveira C."/>
            <person name="Osipova E."/>
            <person name="Leigh N.D."/>
            <person name="Simon A."/>
            <person name="Yun M.H."/>
        </authorList>
    </citation>
    <scope>NUCLEOTIDE SEQUENCE</scope>
    <source>
        <strain evidence="2">20211129_DDA</strain>
        <tissue evidence="2">Liver</tissue>
    </source>
</reference>
<proteinExistence type="predicted"/>